<keyword evidence="2" id="KW-1185">Reference proteome</keyword>
<sequence>MENREFLISGDQTLAWYRDEVLGAEVTGFMAADRVFGQVRFIGLDGASTGEIVLGPFVHMSALVDGFAGYLREMDALDGELVFVTRPAKAGEMPRKPDLPRYRDPRAAFMHPDFATRVLVKAQECLDAGDAPTAPTLRFEKDYDGLRVDDRPYEFYQRAGRIALGAGLVAGAAGSEAALFADRMRTLDDRVASPVGIVVGDGPSAGADGREAVVFSDNLTPIGESKPEEIAAASAFLAKLPRMILTPKVRVVENAVRDVRAPDVLLKVPGAGAPFQSGVEMDWGRLPVEVFPRRLNEVQVLLDAKLRRAVAGG</sequence>
<protein>
    <submittedName>
        <fullName evidence="1">Uncharacterized protein</fullName>
    </submittedName>
</protein>
<dbReference type="Proteomes" id="UP001595704">
    <property type="component" value="Unassembled WGS sequence"/>
</dbReference>
<dbReference type="RefSeq" id="WP_191320803.1">
    <property type="nucleotide sequence ID" value="NZ_BNCG01000025.1"/>
</dbReference>
<comment type="caution">
    <text evidence="1">The sequence shown here is derived from an EMBL/GenBank/DDBJ whole genome shotgun (WGS) entry which is preliminary data.</text>
</comment>
<reference evidence="2" key="1">
    <citation type="journal article" date="2019" name="Int. J. Syst. Evol. Microbiol.">
        <title>The Global Catalogue of Microorganisms (GCM) 10K type strain sequencing project: providing services to taxonomists for standard genome sequencing and annotation.</title>
        <authorList>
            <consortium name="The Broad Institute Genomics Platform"/>
            <consortium name="The Broad Institute Genome Sequencing Center for Infectious Disease"/>
            <person name="Wu L."/>
            <person name="Ma J."/>
        </authorList>
    </citation>
    <scope>NUCLEOTIDE SEQUENCE [LARGE SCALE GENOMIC DNA]</scope>
    <source>
        <strain evidence="2">KCTC 42282</strain>
    </source>
</reference>
<accession>A0ABV7UH00</accession>
<proteinExistence type="predicted"/>
<evidence type="ECO:0000313" key="1">
    <source>
        <dbReference type="EMBL" id="MFC3637969.1"/>
    </source>
</evidence>
<dbReference type="EMBL" id="JBHRYC010000055">
    <property type="protein sequence ID" value="MFC3637969.1"/>
    <property type="molecule type" value="Genomic_DNA"/>
</dbReference>
<gene>
    <name evidence="1" type="ORF">ACFONL_11400</name>
</gene>
<name>A0ABV7UH00_9HYPH</name>
<evidence type="ECO:0000313" key="2">
    <source>
        <dbReference type="Proteomes" id="UP001595704"/>
    </source>
</evidence>
<organism evidence="1 2">
    <name type="scientific">Camelimonas fluminis</name>
    <dbReference type="NCBI Taxonomy" id="1576911"/>
    <lineage>
        <taxon>Bacteria</taxon>
        <taxon>Pseudomonadati</taxon>
        <taxon>Pseudomonadota</taxon>
        <taxon>Alphaproteobacteria</taxon>
        <taxon>Hyphomicrobiales</taxon>
        <taxon>Chelatococcaceae</taxon>
        <taxon>Camelimonas</taxon>
    </lineage>
</organism>